<evidence type="ECO:0008006" key="3">
    <source>
        <dbReference type="Google" id="ProtNLM"/>
    </source>
</evidence>
<dbReference type="Pfam" id="PF05610">
    <property type="entry name" value="DUF779"/>
    <property type="match status" value="1"/>
</dbReference>
<name>A0A1G9Y4E2_9SPHI</name>
<accession>A0A1G9Y4E2</accession>
<dbReference type="PIRSF" id="PIRSF009151">
    <property type="entry name" value="DUF779"/>
    <property type="match status" value="1"/>
</dbReference>
<dbReference type="AlphaFoldDB" id="A0A1G9Y4E2"/>
<dbReference type="InterPro" id="IPR008497">
    <property type="entry name" value="DUF779"/>
</dbReference>
<evidence type="ECO:0000313" key="1">
    <source>
        <dbReference type="EMBL" id="SDN03363.1"/>
    </source>
</evidence>
<dbReference type="STRING" id="990371.SAMN05421813_13511"/>
<proteinExistence type="predicted"/>
<dbReference type="RefSeq" id="WP_090706796.1">
    <property type="nucleotide sequence ID" value="NZ_FNHH01000035.1"/>
</dbReference>
<sequence length="124" mass="13922">MSTKRIDATPRALEIIQQLKNEHGELMFHQSGGCCEGSYPHCFEKGGFLVGSNDICIGEIAGCKFYMAKDQFEYWRHTHLTLDVIEGRAASFSLEATLDVGFLIQSRLFTESELSDLEPIVESE</sequence>
<organism evidence="1 2">
    <name type="scientific">Daejeonella rubra</name>
    <dbReference type="NCBI Taxonomy" id="990371"/>
    <lineage>
        <taxon>Bacteria</taxon>
        <taxon>Pseudomonadati</taxon>
        <taxon>Bacteroidota</taxon>
        <taxon>Sphingobacteriia</taxon>
        <taxon>Sphingobacteriales</taxon>
        <taxon>Sphingobacteriaceae</taxon>
        <taxon>Daejeonella</taxon>
    </lineage>
</organism>
<keyword evidence="2" id="KW-1185">Reference proteome</keyword>
<dbReference type="OrthoDB" id="3725739at2"/>
<evidence type="ECO:0000313" key="2">
    <source>
        <dbReference type="Proteomes" id="UP000199226"/>
    </source>
</evidence>
<dbReference type="Proteomes" id="UP000199226">
    <property type="component" value="Unassembled WGS sequence"/>
</dbReference>
<dbReference type="EMBL" id="FNHH01000035">
    <property type="protein sequence ID" value="SDN03363.1"/>
    <property type="molecule type" value="Genomic_DNA"/>
</dbReference>
<protein>
    <recommendedName>
        <fullName evidence="3">UDP-glucose 4-epimerase</fullName>
    </recommendedName>
</protein>
<reference evidence="2" key="1">
    <citation type="submission" date="2016-10" db="EMBL/GenBank/DDBJ databases">
        <authorList>
            <person name="Varghese N."/>
            <person name="Submissions S."/>
        </authorList>
    </citation>
    <scope>NUCLEOTIDE SEQUENCE [LARGE SCALE GENOMIC DNA]</scope>
    <source>
        <strain evidence="2">DSM 24536</strain>
    </source>
</reference>
<gene>
    <name evidence="1" type="ORF">SAMN05421813_13511</name>
</gene>